<dbReference type="Gene3D" id="3.90.1150.10">
    <property type="entry name" value="Aspartate Aminotransferase, domain 1"/>
    <property type="match status" value="2"/>
</dbReference>
<dbReference type="InterPro" id="IPR019942">
    <property type="entry name" value="DapL/ALD1"/>
</dbReference>
<dbReference type="PANTHER" id="PTHR43144">
    <property type="entry name" value="AMINOTRANSFERASE"/>
    <property type="match status" value="1"/>
</dbReference>
<dbReference type="SUPFAM" id="SSF53383">
    <property type="entry name" value="PLP-dependent transferases"/>
    <property type="match status" value="1"/>
</dbReference>
<keyword evidence="2" id="KW-0032">Aminotransferase</keyword>
<comment type="cofactor">
    <cofactor evidence="1">
        <name>pyridoxal 5'-phosphate</name>
        <dbReference type="ChEBI" id="CHEBI:597326"/>
    </cofactor>
</comment>
<gene>
    <name evidence="5" type="ORF">HU200_051943</name>
</gene>
<dbReference type="Proteomes" id="UP000636709">
    <property type="component" value="Unassembled WGS sequence"/>
</dbReference>
<evidence type="ECO:0000256" key="4">
    <source>
        <dbReference type="ARBA" id="ARBA00022898"/>
    </source>
</evidence>
<dbReference type="Gene3D" id="3.40.640.10">
    <property type="entry name" value="Type I PLP-dependent aspartate aminotransferase-like (Major domain)"/>
    <property type="match status" value="2"/>
</dbReference>
<keyword evidence="6" id="KW-1185">Reference proteome</keyword>
<evidence type="ECO:0000313" key="5">
    <source>
        <dbReference type="EMBL" id="KAF8668755.1"/>
    </source>
</evidence>
<sequence length="520" mass="57985">MGRQRREQWPGVAKEEMDLRRKMGTLGTDVQTGNLASDNVFLLTVNQIARRRAAHLLKYPDTKIISLGIGDTTEPIPHVITNAMAEVPPCSYEMLCQLSVQKVRAAIAATYYADLGIEDSDIFVSDGAKCDISRLQVPKELTCSLKAYVDSSVIMGQTGLYQQDVQKYGNIEYMRCNPKNGFFPDLSTVALETASFSKYAGFTGVRLGWTVVPKELLFSDGHPVAKDFNRIVCTCFNGASNISQAGGLACLSPEGLKNAPYVWVHFPGRNSWDVFAEILEKANVVTTPGNSSWELLTMGVTRRFLNMIVSGSGSTPGVKTLRRIDLTRQQLFYPDTPRRSESGGLARPPSALEMETIRLSGHGFSFRASDSDPSSERKMSCFPLGDCKVICADDSGGFVFDLHRRKAGTMPHIRKPPNTTTMPISVFVLVPKPDVDDEMYSDGYGSSLFLMERFLQPEAGMQETETENDQFVGIINRRPATFRSNKSWHCHILPPPPLLRLHIRQWRRHILPRHGKPRME</sequence>
<dbReference type="OrthoDB" id="7042322at2759"/>
<name>A0A835AUL7_9POAL</name>
<dbReference type="InterPro" id="IPR015421">
    <property type="entry name" value="PyrdxlP-dep_Trfase_major"/>
</dbReference>
<comment type="caution">
    <text evidence="5">The sequence shown here is derived from an EMBL/GenBank/DDBJ whole genome shotgun (WGS) entry which is preliminary data.</text>
</comment>
<evidence type="ECO:0000256" key="1">
    <source>
        <dbReference type="ARBA" id="ARBA00001933"/>
    </source>
</evidence>
<dbReference type="Pfam" id="PF07893">
    <property type="entry name" value="DUF1668"/>
    <property type="match status" value="1"/>
</dbReference>
<dbReference type="InterPro" id="IPR015424">
    <property type="entry name" value="PyrdxlP-dep_Trfase"/>
</dbReference>
<evidence type="ECO:0000313" key="6">
    <source>
        <dbReference type="Proteomes" id="UP000636709"/>
    </source>
</evidence>
<accession>A0A835AUL7</accession>
<dbReference type="InterPro" id="IPR012871">
    <property type="entry name" value="DUF1668_ORYSA"/>
</dbReference>
<dbReference type="AlphaFoldDB" id="A0A835AUL7"/>
<dbReference type="EMBL" id="JACEFO010002273">
    <property type="protein sequence ID" value="KAF8668755.1"/>
    <property type="molecule type" value="Genomic_DNA"/>
</dbReference>
<protein>
    <submittedName>
        <fullName evidence="5">Uncharacterized protein</fullName>
    </submittedName>
</protein>
<evidence type="ECO:0000256" key="2">
    <source>
        <dbReference type="ARBA" id="ARBA00022576"/>
    </source>
</evidence>
<dbReference type="InterPro" id="IPR015422">
    <property type="entry name" value="PyrdxlP-dep_Trfase_small"/>
</dbReference>
<reference evidence="5" key="1">
    <citation type="submission" date="2020-07" db="EMBL/GenBank/DDBJ databases">
        <title>Genome sequence and genetic diversity analysis of an under-domesticated orphan crop, white fonio (Digitaria exilis).</title>
        <authorList>
            <person name="Bennetzen J.L."/>
            <person name="Chen S."/>
            <person name="Ma X."/>
            <person name="Wang X."/>
            <person name="Yssel A.E.J."/>
            <person name="Chaluvadi S.R."/>
            <person name="Johnson M."/>
            <person name="Gangashetty P."/>
            <person name="Hamidou F."/>
            <person name="Sanogo M.D."/>
            <person name="Zwaenepoel A."/>
            <person name="Wallace J."/>
            <person name="Van De Peer Y."/>
            <person name="Van Deynze A."/>
        </authorList>
    </citation>
    <scope>NUCLEOTIDE SEQUENCE</scope>
    <source>
        <tissue evidence="5">Leaves</tissue>
    </source>
</reference>
<evidence type="ECO:0000256" key="3">
    <source>
        <dbReference type="ARBA" id="ARBA00022679"/>
    </source>
</evidence>
<organism evidence="5 6">
    <name type="scientific">Digitaria exilis</name>
    <dbReference type="NCBI Taxonomy" id="1010633"/>
    <lineage>
        <taxon>Eukaryota</taxon>
        <taxon>Viridiplantae</taxon>
        <taxon>Streptophyta</taxon>
        <taxon>Embryophyta</taxon>
        <taxon>Tracheophyta</taxon>
        <taxon>Spermatophyta</taxon>
        <taxon>Magnoliopsida</taxon>
        <taxon>Liliopsida</taxon>
        <taxon>Poales</taxon>
        <taxon>Poaceae</taxon>
        <taxon>PACMAD clade</taxon>
        <taxon>Panicoideae</taxon>
        <taxon>Panicodae</taxon>
        <taxon>Paniceae</taxon>
        <taxon>Anthephorinae</taxon>
        <taxon>Digitaria</taxon>
    </lineage>
</organism>
<keyword evidence="3" id="KW-0808">Transferase</keyword>
<proteinExistence type="predicted"/>
<dbReference type="GO" id="GO:0008483">
    <property type="term" value="F:transaminase activity"/>
    <property type="evidence" value="ECO:0007669"/>
    <property type="project" value="UniProtKB-KW"/>
</dbReference>
<keyword evidence="4" id="KW-0663">Pyridoxal phosphate</keyword>